<evidence type="ECO:0000256" key="7">
    <source>
        <dbReference type="SAM" id="SignalP"/>
    </source>
</evidence>
<feature type="domain" description="WSC" evidence="8">
    <location>
        <begin position="23"/>
        <end position="113"/>
    </location>
</feature>
<feature type="chain" id="PRO_5014407937" evidence="7">
    <location>
        <begin position="22"/>
        <end position="161"/>
    </location>
</feature>
<evidence type="ECO:0000256" key="1">
    <source>
        <dbReference type="ARBA" id="ARBA00004167"/>
    </source>
</evidence>
<evidence type="ECO:0000256" key="3">
    <source>
        <dbReference type="ARBA" id="ARBA00022729"/>
    </source>
</evidence>
<dbReference type="PROSITE" id="PS51257">
    <property type="entry name" value="PROKAR_LIPOPROTEIN"/>
    <property type="match status" value="1"/>
</dbReference>
<dbReference type="OrthoDB" id="5985073at2759"/>
<feature type="signal peptide" evidence="7">
    <location>
        <begin position="1"/>
        <end position="21"/>
    </location>
</feature>
<keyword evidence="4" id="KW-1133">Transmembrane helix</keyword>
<dbReference type="PROSITE" id="PS51212">
    <property type="entry name" value="WSC"/>
    <property type="match status" value="1"/>
</dbReference>
<organism evidence="9 10">
    <name type="scientific">Hyaloscypha bicolor E</name>
    <dbReference type="NCBI Taxonomy" id="1095630"/>
    <lineage>
        <taxon>Eukaryota</taxon>
        <taxon>Fungi</taxon>
        <taxon>Dikarya</taxon>
        <taxon>Ascomycota</taxon>
        <taxon>Pezizomycotina</taxon>
        <taxon>Leotiomycetes</taxon>
        <taxon>Helotiales</taxon>
        <taxon>Hyaloscyphaceae</taxon>
        <taxon>Hyaloscypha</taxon>
        <taxon>Hyaloscypha bicolor</taxon>
    </lineage>
</organism>
<dbReference type="EMBL" id="KZ613921">
    <property type="protein sequence ID" value="PMD49325.1"/>
    <property type="molecule type" value="Genomic_DNA"/>
</dbReference>
<dbReference type="Proteomes" id="UP000235371">
    <property type="component" value="Unassembled WGS sequence"/>
</dbReference>
<dbReference type="SMART" id="SM00321">
    <property type="entry name" value="WSC"/>
    <property type="match status" value="1"/>
</dbReference>
<dbReference type="GO" id="GO:0005886">
    <property type="term" value="C:plasma membrane"/>
    <property type="evidence" value="ECO:0007669"/>
    <property type="project" value="TreeGrafter"/>
</dbReference>
<proteinExistence type="predicted"/>
<dbReference type="AlphaFoldDB" id="A0A2J6SEX2"/>
<dbReference type="GeneID" id="36590267"/>
<keyword evidence="10" id="KW-1185">Reference proteome</keyword>
<evidence type="ECO:0000313" key="9">
    <source>
        <dbReference type="EMBL" id="PMD49325.1"/>
    </source>
</evidence>
<keyword evidence="2" id="KW-0812">Transmembrane</keyword>
<dbReference type="InParanoid" id="A0A2J6SEX2"/>
<evidence type="ECO:0000256" key="6">
    <source>
        <dbReference type="ARBA" id="ARBA00023180"/>
    </source>
</evidence>
<keyword evidence="5" id="KW-0472">Membrane</keyword>
<dbReference type="STRING" id="1095630.A0A2J6SEX2"/>
<keyword evidence="6" id="KW-0325">Glycoprotein</keyword>
<dbReference type="PANTHER" id="PTHR24269">
    <property type="entry name" value="KREMEN PROTEIN"/>
    <property type="match status" value="1"/>
</dbReference>
<evidence type="ECO:0000256" key="2">
    <source>
        <dbReference type="ARBA" id="ARBA00022692"/>
    </source>
</evidence>
<gene>
    <name evidence="9" type="ORF">K444DRAFT_622883</name>
</gene>
<reference evidence="9 10" key="1">
    <citation type="submission" date="2016-04" db="EMBL/GenBank/DDBJ databases">
        <title>A degradative enzymes factory behind the ericoid mycorrhizal symbiosis.</title>
        <authorList>
            <consortium name="DOE Joint Genome Institute"/>
            <person name="Martino E."/>
            <person name="Morin E."/>
            <person name="Grelet G."/>
            <person name="Kuo A."/>
            <person name="Kohler A."/>
            <person name="Daghino S."/>
            <person name="Barry K."/>
            <person name="Choi C."/>
            <person name="Cichocki N."/>
            <person name="Clum A."/>
            <person name="Copeland A."/>
            <person name="Hainaut M."/>
            <person name="Haridas S."/>
            <person name="Labutti K."/>
            <person name="Lindquist E."/>
            <person name="Lipzen A."/>
            <person name="Khouja H.-R."/>
            <person name="Murat C."/>
            <person name="Ohm R."/>
            <person name="Olson A."/>
            <person name="Spatafora J."/>
            <person name="Veneault-Fourrey C."/>
            <person name="Henrissat B."/>
            <person name="Grigoriev I."/>
            <person name="Martin F."/>
            <person name="Perotto S."/>
        </authorList>
    </citation>
    <scope>NUCLEOTIDE SEQUENCE [LARGE SCALE GENOMIC DNA]</scope>
    <source>
        <strain evidence="9 10">E</strain>
    </source>
</reference>
<keyword evidence="3 7" id="KW-0732">Signal</keyword>
<dbReference type="Pfam" id="PF01822">
    <property type="entry name" value="WSC"/>
    <property type="match status" value="1"/>
</dbReference>
<sequence>MAIFKFRSLLFAAALINFSYAYSWGSLGCYTITGNRAVLTQVNQHGELMTPEICQTACGDLGFTMAGTERGDDCWCGNIFKTGSPSHACTIPCNGDSTQMCGGNNRINLYEVQFPSPSSQKNPDALDEVSAAQIIEAQELKRRKEKRSVEFHCRRFGNVLC</sequence>
<evidence type="ECO:0000256" key="5">
    <source>
        <dbReference type="ARBA" id="ARBA00023136"/>
    </source>
</evidence>
<dbReference type="PANTHER" id="PTHR24269:SF16">
    <property type="entry name" value="PROTEIN SLG1"/>
    <property type="match status" value="1"/>
</dbReference>
<name>A0A2J6SEX2_9HELO</name>
<evidence type="ECO:0000256" key="4">
    <source>
        <dbReference type="ARBA" id="ARBA00022989"/>
    </source>
</evidence>
<dbReference type="RefSeq" id="XP_024726229.1">
    <property type="nucleotide sequence ID" value="XM_024882190.1"/>
</dbReference>
<evidence type="ECO:0000313" key="10">
    <source>
        <dbReference type="Proteomes" id="UP000235371"/>
    </source>
</evidence>
<dbReference type="InterPro" id="IPR002889">
    <property type="entry name" value="WSC_carb-bd"/>
</dbReference>
<accession>A0A2J6SEX2</accession>
<dbReference type="InterPro" id="IPR051836">
    <property type="entry name" value="Kremen_rcpt"/>
</dbReference>
<comment type="subcellular location">
    <subcellularLocation>
        <location evidence="1">Membrane</location>
        <topology evidence="1">Single-pass membrane protein</topology>
    </subcellularLocation>
</comment>
<evidence type="ECO:0000259" key="8">
    <source>
        <dbReference type="PROSITE" id="PS51212"/>
    </source>
</evidence>
<protein>
    <submittedName>
        <fullName evidence="9">WSC-domain-containing protein</fullName>
    </submittedName>
</protein>